<accession>A0ABV8T2F7</accession>
<sequence length="573" mass="61915">MKFSLSRTLPMFVALALSSAGPASASSDGLSSAQRQQIDALFAQYADPARPGCAVGVVRNGQVAHAKGYGLADVERGVPITPATVFDIGSTSKQFAATSVILLELDGKLSLSDDVRKYVPELPDYGKPITIDHLLRHTSGLRDYTALLSLSGLEVEAVTTDEQALAIIARQRQLNFPTGSRYEYSNSGFFLLSVIVERVSGKPLGEFARERIFQPLGMNTAQFRDKHAEVIAGRALGYAVDGEAPEGTVRFKNALSNWEQTGDGALHLSIEDLFKWDENFYQPRVGGSALIEKLTHQGALDNGEKITYARGLFVDEYRGVPRVHHAGNWVGYNAMLARFPAQHTSVAILCNFGGAEASELSEKVADVVLADVLKSSASAEKVSGGKKASGKPVPHSQLVGSYFVSTTETILSVVEQKGALVLNIGAMPLPLNATGPTSFEVQGFPVKIDFSVKAKQPAQELQLRIGSDDSMTATRFAAAAPSAEQLQGYTGTFYSPELDVTWPLVIDQGKLAVRDEHRKFETKVQPLEPAMKDAFSGEAGLIRFTRDAMGKVTGFDLSALRMRGIRFELRQPD</sequence>
<dbReference type="PANTHER" id="PTHR46825">
    <property type="entry name" value="D-ALANYL-D-ALANINE-CARBOXYPEPTIDASE/ENDOPEPTIDASE AMPH"/>
    <property type="match status" value="1"/>
</dbReference>
<keyword evidence="1" id="KW-0732">Signal</keyword>
<evidence type="ECO:0000313" key="3">
    <source>
        <dbReference type="EMBL" id="MFC4312789.1"/>
    </source>
</evidence>
<dbReference type="EC" id="3.-.-.-" evidence="3"/>
<feature type="signal peptide" evidence="1">
    <location>
        <begin position="1"/>
        <end position="25"/>
    </location>
</feature>
<dbReference type="InterPro" id="IPR050491">
    <property type="entry name" value="AmpC-like"/>
</dbReference>
<dbReference type="InterPro" id="IPR012338">
    <property type="entry name" value="Beta-lactam/transpept-like"/>
</dbReference>
<feature type="domain" description="Beta-lactamase-related" evidence="2">
    <location>
        <begin position="38"/>
        <end position="360"/>
    </location>
</feature>
<dbReference type="Proteomes" id="UP001595904">
    <property type="component" value="Unassembled WGS sequence"/>
</dbReference>
<dbReference type="InterPro" id="IPR001466">
    <property type="entry name" value="Beta-lactam-related"/>
</dbReference>
<keyword evidence="4" id="KW-1185">Reference proteome</keyword>
<reference evidence="4" key="1">
    <citation type="journal article" date="2019" name="Int. J. Syst. Evol. Microbiol.">
        <title>The Global Catalogue of Microorganisms (GCM) 10K type strain sequencing project: providing services to taxonomists for standard genome sequencing and annotation.</title>
        <authorList>
            <consortium name="The Broad Institute Genomics Platform"/>
            <consortium name="The Broad Institute Genome Sequencing Center for Infectious Disease"/>
            <person name="Wu L."/>
            <person name="Ma J."/>
        </authorList>
    </citation>
    <scope>NUCLEOTIDE SEQUENCE [LARGE SCALE GENOMIC DNA]</scope>
    <source>
        <strain evidence="4">CGMCC 1.10759</strain>
    </source>
</reference>
<dbReference type="RefSeq" id="WP_380602481.1">
    <property type="nucleotide sequence ID" value="NZ_JBHSDU010000014.1"/>
</dbReference>
<dbReference type="Pfam" id="PF00144">
    <property type="entry name" value="Beta-lactamase"/>
    <property type="match status" value="1"/>
</dbReference>
<comment type="caution">
    <text evidence="3">The sequence shown here is derived from an EMBL/GenBank/DDBJ whole genome shotgun (WGS) entry which is preliminary data.</text>
</comment>
<dbReference type="EMBL" id="JBHSDU010000014">
    <property type="protein sequence ID" value="MFC4312789.1"/>
    <property type="molecule type" value="Genomic_DNA"/>
</dbReference>
<protein>
    <submittedName>
        <fullName evidence="3">Serine hydrolase domain-containing protein</fullName>
        <ecNumber evidence="3">3.-.-.-</ecNumber>
    </submittedName>
</protein>
<name>A0ABV8T2F7_9GAMM</name>
<feature type="chain" id="PRO_5046634673" evidence="1">
    <location>
        <begin position="26"/>
        <end position="573"/>
    </location>
</feature>
<proteinExistence type="predicted"/>
<evidence type="ECO:0000256" key="1">
    <source>
        <dbReference type="SAM" id="SignalP"/>
    </source>
</evidence>
<keyword evidence="3" id="KW-0378">Hydrolase</keyword>
<gene>
    <name evidence="3" type="ORF">ACFPN2_27135</name>
</gene>
<organism evidence="3 4">
    <name type="scientific">Steroidobacter flavus</name>
    <dbReference type="NCBI Taxonomy" id="1842136"/>
    <lineage>
        <taxon>Bacteria</taxon>
        <taxon>Pseudomonadati</taxon>
        <taxon>Pseudomonadota</taxon>
        <taxon>Gammaproteobacteria</taxon>
        <taxon>Steroidobacterales</taxon>
        <taxon>Steroidobacteraceae</taxon>
        <taxon>Steroidobacter</taxon>
    </lineage>
</organism>
<dbReference type="SUPFAM" id="SSF56601">
    <property type="entry name" value="beta-lactamase/transpeptidase-like"/>
    <property type="match status" value="1"/>
</dbReference>
<dbReference type="Gene3D" id="3.40.710.10">
    <property type="entry name" value="DD-peptidase/beta-lactamase superfamily"/>
    <property type="match status" value="1"/>
</dbReference>
<dbReference type="PANTHER" id="PTHR46825:SF9">
    <property type="entry name" value="BETA-LACTAMASE-RELATED DOMAIN-CONTAINING PROTEIN"/>
    <property type="match status" value="1"/>
</dbReference>
<evidence type="ECO:0000313" key="4">
    <source>
        <dbReference type="Proteomes" id="UP001595904"/>
    </source>
</evidence>
<evidence type="ECO:0000259" key="2">
    <source>
        <dbReference type="Pfam" id="PF00144"/>
    </source>
</evidence>
<dbReference type="GO" id="GO:0016787">
    <property type="term" value="F:hydrolase activity"/>
    <property type="evidence" value="ECO:0007669"/>
    <property type="project" value="UniProtKB-KW"/>
</dbReference>